<reference evidence="1" key="1">
    <citation type="submission" date="2023-04" db="EMBL/GenBank/DDBJ databases">
        <title>A chromosome-level genome assembly of the parasitoid wasp Eretmocerus hayati.</title>
        <authorList>
            <person name="Zhong Y."/>
            <person name="Liu S."/>
            <person name="Liu Y."/>
        </authorList>
    </citation>
    <scope>NUCLEOTIDE SEQUENCE</scope>
    <source>
        <strain evidence="1">ZJU_SS_LIU_2023</strain>
    </source>
</reference>
<dbReference type="EMBL" id="CM056742">
    <property type="protein sequence ID" value="KAJ8675360.1"/>
    <property type="molecule type" value="Genomic_DNA"/>
</dbReference>
<gene>
    <name evidence="1" type="ORF">QAD02_011146</name>
</gene>
<evidence type="ECO:0000313" key="1">
    <source>
        <dbReference type="EMBL" id="KAJ8675360.1"/>
    </source>
</evidence>
<name>A0ACC2P0P7_9HYME</name>
<evidence type="ECO:0000313" key="2">
    <source>
        <dbReference type="Proteomes" id="UP001239111"/>
    </source>
</evidence>
<dbReference type="Proteomes" id="UP001239111">
    <property type="component" value="Chromosome 2"/>
</dbReference>
<accession>A0ACC2P0P7</accession>
<sequence>MMHDIIIPFEEELKKNSELKKTDVEQLQDWCRKQPHLPKISDSELALFLHSNCYMIEPTKVTIDTFYSIRTHAPEIFSNRDVRSKELQNIFKAICIIPLKGFTREGYTVIMGRLLDPNPTNYVYNDHLKYLCMCMDLWMYENGTTNGHVILLDMTGVSFGHATRLNATSLKKFLNYLQDGLPVRLKAMHFININHVMEMIMNIMKPMMKHDLLGKLHLHSTMESVDKFIPLENLPNELGGKAGTLSELHRAQMKKLEDCRDWFLEEERRARVDETKRPDKRKSEREHLLEHCFCSTQCFVLSVLYSVHLVHTALGALYPGALPLERPSAFKPGALTATALRALTAATLTPKALTPTALTPGALTPGALTPGATWHLAP</sequence>
<organism evidence="1 2">
    <name type="scientific">Eretmocerus hayati</name>
    <dbReference type="NCBI Taxonomy" id="131215"/>
    <lineage>
        <taxon>Eukaryota</taxon>
        <taxon>Metazoa</taxon>
        <taxon>Ecdysozoa</taxon>
        <taxon>Arthropoda</taxon>
        <taxon>Hexapoda</taxon>
        <taxon>Insecta</taxon>
        <taxon>Pterygota</taxon>
        <taxon>Neoptera</taxon>
        <taxon>Endopterygota</taxon>
        <taxon>Hymenoptera</taxon>
        <taxon>Apocrita</taxon>
        <taxon>Proctotrupomorpha</taxon>
        <taxon>Chalcidoidea</taxon>
        <taxon>Aphelinidae</taxon>
        <taxon>Aphelininae</taxon>
        <taxon>Eretmocerus</taxon>
    </lineage>
</organism>
<proteinExistence type="predicted"/>
<protein>
    <submittedName>
        <fullName evidence="1">Uncharacterized protein</fullName>
    </submittedName>
</protein>
<comment type="caution">
    <text evidence="1">The sequence shown here is derived from an EMBL/GenBank/DDBJ whole genome shotgun (WGS) entry which is preliminary data.</text>
</comment>
<keyword evidence="2" id="KW-1185">Reference proteome</keyword>